<name>A0A174PVQ9_9FIRM</name>
<organism evidence="2 3">
    <name type="scientific">Fusicatenibacter saccharivorans</name>
    <dbReference type="NCBI Taxonomy" id="1150298"/>
    <lineage>
        <taxon>Bacteria</taxon>
        <taxon>Bacillati</taxon>
        <taxon>Bacillota</taxon>
        <taxon>Clostridia</taxon>
        <taxon>Lachnospirales</taxon>
        <taxon>Lachnospiraceae</taxon>
        <taxon>Fusicatenibacter</taxon>
    </lineage>
</organism>
<protein>
    <recommendedName>
        <fullName evidence="4">Serine/threonine protein kinase</fullName>
    </recommendedName>
</protein>
<dbReference type="EMBL" id="CZAL01000013">
    <property type="protein sequence ID" value="CUP61999.1"/>
    <property type="molecule type" value="Genomic_DNA"/>
</dbReference>
<evidence type="ECO:0000313" key="3">
    <source>
        <dbReference type="Proteomes" id="UP000095709"/>
    </source>
</evidence>
<dbReference type="Proteomes" id="UP000095709">
    <property type="component" value="Unassembled WGS sequence"/>
</dbReference>
<feature type="coiled-coil region" evidence="1">
    <location>
        <begin position="24"/>
        <end position="54"/>
    </location>
</feature>
<keyword evidence="1" id="KW-0175">Coiled coil</keyword>
<proteinExistence type="predicted"/>
<sequence>MELLIAAGVPSAIVAFCFWLLERRIQKRAEAEKIERARRQKEQDEKEKNREDLQYMMLRALDGSLCLSEATAKAVQRIPDAKCNGDMHAALDYELERKHDLENFLTRQGVNHIVHKDEP</sequence>
<evidence type="ECO:0000256" key="1">
    <source>
        <dbReference type="SAM" id="Coils"/>
    </source>
</evidence>
<accession>A0A174PVQ9</accession>
<evidence type="ECO:0000313" key="2">
    <source>
        <dbReference type="EMBL" id="CUP61999.1"/>
    </source>
</evidence>
<dbReference type="RefSeq" id="WP_055267310.1">
    <property type="nucleotide sequence ID" value="NZ_CZAL01000013.1"/>
</dbReference>
<evidence type="ECO:0008006" key="4">
    <source>
        <dbReference type="Google" id="ProtNLM"/>
    </source>
</evidence>
<dbReference type="AlphaFoldDB" id="A0A174PVQ9"/>
<reference evidence="2 3" key="1">
    <citation type="submission" date="2015-09" db="EMBL/GenBank/DDBJ databases">
        <authorList>
            <consortium name="Pathogen Informatics"/>
        </authorList>
    </citation>
    <scope>NUCLEOTIDE SEQUENCE [LARGE SCALE GENOMIC DNA]</scope>
    <source>
        <strain evidence="2 3">2789STDY5834885</strain>
    </source>
</reference>
<gene>
    <name evidence="2" type="ORF">ERS852498_02395</name>
</gene>